<dbReference type="EMBL" id="CAEZWY010000023">
    <property type="protein sequence ID" value="CAB4667312.1"/>
    <property type="molecule type" value="Genomic_DNA"/>
</dbReference>
<sequence>MIKKSFIVSLVAAIFMSLSISNTPAATDLGLTRDFKSEMIYFAMIDRFSNGNTKNDLGGYKDLRTTSGYDPYDTAFYHGGDIQGLSDKLAYIKSLGFTALWITPVFRNIPVGVDGKSAAYHGYAIAGFDQIDSHLGTIAEFKAFVVKAHSLGLKVVLDIVTNHTADVISYKENYDYIYLSEKPYKTSNSKAFDIVKLAGTSKFPTTSQLSAKITFPKTPVVSKAMANIKSPAWLNDVRLYHNRGKSTFQGESGRFGDFYGFDDIMTESPEVVKGFIDIYSKWISTTGIDGFRIDTARHVNELFWQAFIPSIKAQALASGKKDFPMWGEVYDSSPETLEYWARYGGFTELLDFPVQDRMLKFIISGAANQLATLLNSDDQYSTATVDPRNFGIFLGNHDMGRIGGFIGGNVNSDSALLRDQMAHVLLFTMRGVPIVYYGDEFGLMGDGDKEARQDLFVTLVDRWRKQQRIGGEPIGMGKSSFDTTNPLQQTIRDLTKLHSSSTAFSAGAMKIRIAENGLLVFSRFDLDTGKEYLMTFNSSDAAITGSFDSEYLENKWEKVLGDGTVSASTKSMKFTVPAYGWGVFLSEMVKSSVTPEVRMNKPARNPMFRDRFNLEATISGADVAEVQFQYKDGATWKSLGTDTSPTFKSDLDAAGLYRVFPLISDIKWSTNTEFRAVAYFANRIEAKSETFLFAKP</sequence>
<name>A0A6J6M0B1_9ZZZZ</name>
<dbReference type="GO" id="GO:0005975">
    <property type="term" value="P:carbohydrate metabolic process"/>
    <property type="evidence" value="ECO:0007669"/>
    <property type="project" value="InterPro"/>
</dbReference>
<proteinExistence type="predicted"/>
<protein>
    <submittedName>
        <fullName evidence="2">Unannotated protein</fullName>
    </submittedName>
</protein>
<dbReference type="InterPro" id="IPR013780">
    <property type="entry name" value="Glyco_hydro_b"/>
</dbReference>
<organism evidence="2">
    <name type="scientific">freshwater metagenome</name>
    <dbReference type="NCBI Taxonomy" id="449393"/>
    <lineage>
        <taxon>unclassified sequences</taxon>
        <taxon>metagenomes</taxon>
        <taxon>ecological metagenomes</taxon>
    </lineage>
</organism>
<evidence type="ECO:0000259" key="1">
    <source>
        <dbReference type="SMART" id="SM00642"/>
    </source>
</evidence>
<dbReference type="PANTHER" id="PTHR10357">
    <property type="entry name" value="ALPHA-AMYLASE FAMILY MEMBER"/>
    <property type="match status" value="1"/>
</dbReference>
<gene>
    <name evidence="2" type="ORF">UFOPK2312_00364</name>
</gene>
<feature type="domain" description="Glycosyl hydrolase family 13 catalytic" evidence="1">
    <location>
        <begin position="42"/>
        <end position="498"/>
    </location>
</feature>
<dbReference type="Pfam" id="PF00128">
    <property type="entry name" value="Alpha-amylase"/>
    <property type="match status" value="1"/>
</dbReference>
<dbReference type="AlphaFoldDB" id="A0A6J6M0B1"/>
<accession>A0A6J6M0B1</accession>
<dbReference type="Gene3D" id="3.20.20.80">
    <property type="entry name" value="Glycosidases"/>
    <property type="match status" value="1"/>
</dbReference>
<dbReference type="Gene3D" id="2.60.40.1180">
    <property type="entry name" value="Golgi alpha-mannosidase II"/>
    <property type="match status" value="1"/>
</dbReference>
<dbReference type="PANTHER" id="PTHR10357:SF209">
    <property type="entry name" value="PERIPLASMIC ALPHA-AMYLASE"/>
    <property type="match status" value="1"/>
</dbReference>
<dbReference type="InterPro" id="IPR017853">
    <property type="entry name" value="GH"/>
</dbReference>
<dbReference type="SUPFAM" id="SSF51445">
    <property type="entry name" value="(Trans)glycosidases"/>
    <property type="match status" value="1"/>
</dbReference>
<reference evidence="2" key="1">
    <citation type="submission" date="2020-05" db="EMBL/GenBank/DDBJ databases">
        <authorList>
            <person name="Chiriac C."/>
            <person name="Salcher M."/>
            <person name="Ghai R."/>
            <person name="Kavagutti S V."/>
        </authorList>
    </citation>
    <scope>NUCLEOTIDE SEQUENCE</scope>
</reference>
<evidence type="ECO:0000313" key="2">
    <source>
        <dbReference type="EMBL" id="CAB4667312.1"/>
    </source>
</evidence>
<dbReference type="InterPro" id="IPR006047">
    <property type="entry name" value="GH13_cat_dom"/>
</dbReference>
<dbReference type="SMART" id="SM00642">
    <property type="entry name" value="Aamy"/>
    <property type="match status" value="1"/>
</dbReference>